<evidence type="ECO:0000256" key="6">
    <source>
        <dbReference type="SAM" id="MobiDB-lite"/>
    </source>
</evidence>
<dbReference type="InterPro" id="IPR020846">
    <property type="entry name" value="MFS_dom"/>
</dbReference>
<name>A0A2P5HWZ6_DIAHE</name>
<feature type="domain" description="Major facilitator superfamily (MFS) profile" evidence="8">
    <location>
        <begin position="63"/>
        <end position="508"/>
    </location>
</feature>
<dbReference type="OrthoDB" id="288590at2759"/>
<feature type="transmembrane region" description="Helical" evidence="7">
    <location>
        <begin position="456"/>
        <end position="478"/>
    </location>
</feature>
<keyword evidence="10" id="KW-1185">Reference proteome</keyword>
<evidence type="ECO:0000256" key="2">
    <source>
        <dbReference type="ARBA" id="ARBA00022448"/>
    </source>
</evidence>
<feature type="transmembrane region" description="Helical" evidence="7">
    <location>
        <begin position="484"/>
        <end position="505"/>
    </location>
</feature>
<feature type="transmembrane region" description="Helical" evidence="7">
    <location>
        <begin position="95"/>
        <end position="116"/>
    </location>
</feature>
<dbReference type="Gene3D" id="1.20.1250.20">
    <property type="entry name" value="MFS general substrate transporter like domains"/>
    <property type="match status" value="1"/>
</dbReference>
<dbReference type="AlphaFoldDB" id="A0A2P5HWZ6"/>
<evidence type="ECO:0000256" key="1">
    <source>
        <dbReference type="ARBA" id="ARBA00004141"/>
    </source>
</evidence>
<reference evidence="9" key="1">
    <citation type="submission" date="2017-09" db="EMBL/GenBank/DDBJ databases">
        <title>Polyketide synthases of a Diaporthe helianthi virulent isolate.</title>
        <authorList>
            <person name="Baroncelli R."/>
        </authorList>
    </citation>
    <scope>NUCLEOTIDE SEQUENCE [LARGE SCALE GENOMIC DNA]</scope>
    <source>
        <strain evidence="9">7/96</strain>
    </source>
</reference>
<evidence type="ECO:0000256" key="4">
    <source>
        <dbReference type="ARBA" id="ARBA00022989"/>
    </source>
</evidence>
<dbReference type="Proteomes" id="UP000094444">
    <property type="component" value="Unassembled WGS sequence"/>
</dbReference>
<dbReference type="GO" id="GO:0022857">
    <property type="term" value="F:transmembrane transporter activity"/>
    <property type="evidence" value="ECO:0007669"/>
    <property type="project" value="InterPro"/>
</dbReference>
<dbReference type="PANTHER" id="PTHR23511">
    <property type="entry name" value="SYNAPTIC VESICLE GLYCOPROTEIN 2"/>
    <property type="match status" value="1"/>
</dbReference>
<dbReference type="InterPro" id="IPR036259">
    <property type="entry name" value="MFS_trans_sf"/>
</dbReference>
<proteinExistence type="predicted"/>
<feature type="transmembrane region" description="Helical" evidence="7">
    <location>
        <begin position="329"/>
        <end position="349"/>
    </location>
</feature>
<dbReference type="PROSITE" id="PS50850">
    <property type="entry name" value="MFS"/>
    <property type="match status" value="1"/>
</dbReference>
<dbReference type="Pfam" id="PF07690">
    <property type="entry name" value="MFS_1"/>
    <property type="match status" value="1"/>
</dbReference>
<keyword evidence="5 7" id="KW-0472">Membrane</keyword>
<evidence type="ECO:0000256" key="5">
    <source>
        <dbReference type="ARBA" id="ARBA00023136"/>
    </source>
</evidence>
<feature type="transmembrane region" description="Helical" evidence="7">
    <location>
        <begin position="369"/>
        <end position="388"/>
    </location>
</feature>
<accession>A0A2P5HWZ6</accession>
<gene>
    <name evidence="9" type="ORF">DHEL01_v206820</name>
</gene>
<feature type="transmembrane region" description="Helical" evidence="7">
    <location>
        <begin position="128"/>
        <end position="149"/>
    </location>
</feature>
<evidence type="ECO:0000313" key="10">
    <source>
        <dbReference type="Proteomes" id="UP000094444"/>
    </source>
</evidence>
<evidence type="ECO:0000256" key="3">
    <source>
        <dbReference type="ARBA" id="ARBA00022692"/>
    </source>
</evidence>
<keyword evidence="4 7" id="KW-1133">Transmembrane helix</keyword>
<dbReference type="PANTHER" id="PTHR23511:SF5">
    <property type="entry name" value="MAJOR FACILITATOR-TYPE TRANSPORTER HXNZ-RELATED"/>
    <property type="match status" value="1"/>
</dbReference>
<feature type="transmembrane region" description="Helical" evidence="7">
    <location>
        <begin position="206"/>
        <end position="225"/>
    </location>
</feature>
<organism evidence="9 10">
    <name type="scientific">Diaporthe helianthi</name>
    <dbReference type="NCBI Taxonomy" id="158607"/>
    <lineage>
        <taxon>Eukaryota</taxon>
        <taxon>Fungi</taxon>
        <taxon>Dikarya</taxon>
        <taxon>Ascomycota</taxon>
        <taxon>Pezizomycotina</taxon>
        <taxon>Sordariomycetes</taxon>
        <taxon>Sordariomycetidae</taxon>
        <taxon>Diaporthales</taxon>
        <taxon>Diaporthaceae</taxon>
        <taxon>Diaporthe</taxon>
    </lineage>
</organism>
<evidence type="ECO:0000256" key="7">
    <source>
        <dbReference type="SAM" id="Phobius"/>
    </source>
</evidence>
<protein>
    <recommendedName>
        <fullName evidence="8">Major facilitator superfamily (MFS) profile domain-containing protein</fullName>
    </recommendedName>
</protein>
<evidence type="ECO:0000313" key="9">
    <source>
        <dbReference type="EMBL" id="POS74778.1"/>
    </source>
</evidence>
<comment type="caution">
    <text evidence="9">The sequence shown here is derived from an EMBL/GenBank/DDBJ whole genome shotgun (WGS) entry which is preliminary data.</text>
</comment>
<comment type="subcellular location">
    <subcellularLocation>
        <location evidence="1">Membrane</location>
        <topology evidence="1">Multi-pass membrane protein</topology>
    </subcellularLocation>
</comment>
<dbReference type="SUPFAM" id="SSF103473">
    <property type="entry name" value="MFS general substrate transporter"/>
    <property type="match status" value="1"/>
</dbReference>
<keyword evidence="2" id="KW-0813">Transport</keyword>
<dbReference type="InterPro" id="IPR011701">
    <property type="entry name" value="MFS"/>
</dbReference>
<dbReference type="InParanoid" id="A0A2P5HWZ6"/>
<evidence type="ECO:0000259" key="8">
    <source>
        <dbReference type="PROSITE" id="PS50850"/>
    </source>
</evidence>
<feature type="compositionally biased region" description="Basic and acidic residues" evidence="6">
    <location>
        <begin position="1"/>
        <end position="16"/>
    </location>
</feature>
<sequence length="513" mass="55949">MSSEKSEDSKAREVLTREPSVGNGELGDQEVSDFYGSSVSDSYRLNFVVVSNLGVFFRFQWYLFVVNGFGWVVDNFWSQGITAVRPPVANEFTDITYLSFSSVAYYVGLIIGASFWGVTADLIGRKPAFNATILIGGIFACASAGSQNFVTFCSIWAVIGTAAGGNVPVDSIIFLEFIPQERQWLLTSLSAWWNLGQVIVSLVARYVMITLGAIAIAFAVIRIFVFKMPESPRYLLSRGRDAEAVDAVNYVARYNGKPEILTLDMLKAIDEAQSGLATRVEQSEGSTPAVAEKKAPLSYKQIILENFKDYSSHSYRKLFAGRKMAQHSLVVFLIWLTIGVAYPLYFAFITSYLQTKTTYSANSSLNHTYMVYCIVSVVGVIGPIAAGFSVETRLGRRWMMALSAILTGVFLFAYTSVGTEAADIGFQCATAILGNFEYAIMFAFTPESFPAPVRGTGTGIAATLLRVGGLVASFISTYSGYSVVPIYASAALWIVSGFFCLGLPFETHGHASI</sequence>
<dbReference type="GO" id="GO:0016020">
    <property type="term" value="C:membrane"/>
    <property type="evidence" value="ECO:0007669"/>
    <property type="project" value="UniProtKB-SubCell"/>
</dbReference>
<feature type="region of interest" description="Disordered" evidence="6">
    <location>
        <begin position="1"/>
        <end position="25"/>
    </location>
</feature>
<dbReference type="EMBL" id="MAVT02000578">
    <property type="protein sequence ID" value="POS74778.1"/>
    <property type="molecule type" value="Genomic_DNA"/>
</dbReference>
<keyword evidence="3 7" id="KW-0812">Transmembrane</keyword>
<feature type="transmembrane region" description="Helical" evidence="7">
    <location>
        <begin position="400"/>
        <end position="418"/>
    </location>
</feature>